<feature type="domain" description="VOC" evidence="1">
    <location>
        <begin position="2"/>
        <end position="113"/>
    </location>
</feature>
<organism evidence="2 3">
    <name type="scientific">Microvirga flocculans</name>
    <dbReference type="NCBI Taxonomy" id="217168"/>
    <lineage>
        <taxon>Bacteria</taxon>
        <taxon>Pseudomonadati</taxon>
        <taxon>Pseudomonadota</taxon>
        <taxon>Alphaproteobacteria</taxon>
        <taxon>Hyphomicrobiales</taxon>
        <taxon>Methylobacteriaceae</taxon>
        <taxon>Microvirga</taxon>
    </lineage>
</organism>
<sequence length="135" mass="14794">MRVKHLQSIYFPCKNVPAARAFYEQVLVLPLKFADGEKWVQYEAGGASFAIGSLSEAPPAAAGAIPVFEVDDFDDDRITAAGGTVIERRDMGDHGCLLSVIDPEGNIFQLFCREREKGASTIQMQSPVSSSKERR</sequence>
<dbReference type="RefSeq" id="WP_161634622.1">
    <property type="nucleotide sequence ID" value="NZ_JACIDC010000001.1"/>
</dbReference>
<keyword evidence="2" id="KW-0456">Lyase</keyword>
<dbReference type="InterPro" id="IPR037523">
    <property type="entry name" value="VOC_core"/>
</dbReference>
<dbReference type="Gene3D" id="3.10.180.10">
    <property type="entry name" value="2,3-Dihydroxybiphenyl 1,2-Dioxygenase, domain 1"/>
    <property type="match status" value="1"/>
</dbReference>
<evidence type="ECO:0000313" key="2">
    <source>
        <dbReference type="EMBL" id="MBB4038447.1"/>
    </source>
</evidence>
<dbReference type="SUPFAM" id="SSF54593">
    <property type="entry name" value="Glyoxalase/Bleomycin resistance protein/Dihydroxybiphenyl dioxygenase"/>
    <property type="match status" value="1"/>
</dbReference>
<name>A0A7W6N6C3_9HYPH</name>
<gene>
    <name evidence="2" type="ORF">GGR34_000076</name>
</gene>
<dbReference type="Proteomes" id="UP000519439">
    <property type="component" value="Unassembled WGS sequence"/>
</dbReference>
<dbReference type="InterPro" id="IPR041581">
    <property type="entry name" value="Glyoxalase_6"/>
</dbReference>
<dbReference type="Pfam" id="PF18029">
    <property type="entry name" value="Glyoxalase_6"/>
    <property type="match status" value="1"/>
</dbReference>
<evidence type="ECO:0000313" key="3">
    <source>
        <dbReference type="Proteomes" id="UP000519439"/>
    </source>
</evidence>
<accession>A0A7W6N6C3</accession>
<dbReference type="GO" id="GO:0016829">
    <property type="term" value="F:lyase activity"/>
    <property type="evidence" value="ECO:0007669"/>
    <property type="project" value="UniProtKB-KW"/>
</dbReference>
<reference evidence="2 3" key="1">
    <citation type="submission" date="2020-08" db="EMBL/GenBank/DDBJ databases">
        <title>Genomic Encyclopedia of Type Strains, Phase IV (KMG-IV): sequencing the most valuable type-strain genomes for metagenomic binning, comparative biology and taxonomic classification.</title>
        <authorList>
            <person name="Goeker M."/>
        </authorList>
    </citation>
    <scope>NUCLEOTIDE SEQUENCE [LARGE SCALE GENOMIC DNA]</scope>
    <source>
        <strain evidence="2 3">DSM 15743</strain>
    </source>
</reference>
<dbReference type="EMBL" id="JACIDC010000001">
    <property type="protein sequence ID" value="MBB4038447.1"/>
    <property type="molecule type" value="Genomic_DNA"/>
</dbReference>
<protein>
    <submittedName>
        <fullName evidence="2">Putative enzyme related to lactoylglutathione lyase</fullName>
    </submittedName>
</protein>
<keyword evidence="3" id="KW-1185">Reference proteome</keyword>
<dbReference type="AlphaFoldDB" id="A0A7W6N6C3"/>
<dbReference type="InterPro" id="IPR029068">
    <property type="entry name" value="Glyas_Bleomycin-R_OHBP_Dase"/>
</dbReference>
<comment type="caution">
    <text evidence="2">The sequence shown here is derived from an EMBL/GenBank/DDBJ whole genome shotgun (WGS) entry which is preliminary data.</text>
</comment>
<dbReference type="PROSITE" id="PS51819">
    <property type="entry name" value="VOC"/>
    <property type="match status" value="1"/>
</dbReference>
<evidence type="ECO:0000259" key="1">
    <source>
        <dbReference type="PROSITE" id="PS51819"/>
    </source>
</evidence>
<proteinExistence type="predicted"/>